<dbReference type="Proteomes" id="UP000503011">
    <property type="component" value="Chromosome"/>
</dbReference>
<organism evidence="2 3">
    <name type="scientific">Phytohabitans suffuscus</name>
    <dbReference type="NCBI Taxonomy" id="624315"/>
    <lineage>
        <taxon>Bacteria</taxon>
        <taxon>Bacillati</taxon>
        <taxon>Actinomycetota</taxon>
        <taxon>Actinomycetes</taxon>
        <taxon>Micromonosporales</taxon>
        <taxon>Micromonosporaceae</taxon>
    </lineage>
</organism>
<dbReference type="InterPro" id="IPR050922">
    <property type="entry name" value="LytR/CpsA/Psr_CW_biosynth"/>
</dbReference>
<protein>
    <recommendedName>
        <fullName evidence="4">Cell envelope-related transcriptional attenuator domain-containing protein</fullName>
    </recommendedName>
</protein>
<name>A0A6F8YL96_9ACTN</name>
<evidence type="ECO:0000313" key="3">
    <source>
        <dbReference type="Proteomes" id="UP000503011"/>
    </source>
</evidence>
<evidence type="ECO:0008006" key="4">
    <source>
        <dbReference type="Google" id="ProtNLM"/>
    </source>
</evidence>
<reference evidence="2 3" key="2">
    <citation type="submission" date="2020-03" db="EMBL/GenBank/DDBJ databases">
        <authorList>
            <person name="Ichikawa N."/>
            <person name="Kimura A."/>
            <person name="Kitahashi Y."/>
            <person name="Uohara A."/>
        </authorList>
    </citation>
    <scope>NUCLEOTIDE SEQUENCE [LARGE SCALE GENOMIC DNA]</scope>
    <source>
        <strain evidence="2 3">NBRC 105367</strain>
    </source>
</reference>
<reference evidence="2 3" key="1">
    <citation type="submission" date="2020-03" db="EMBL/GenBank/DDBJ databases">
        <title>Whole genome shotgun sequence of Phytohabitans suffuscus NBRC 105367.</title>
        <authorList>
            <person name="Komaki H."/>
            <person name="Tamura T."/>
        </authorList>
    </citation>
    <scope>NUCLEOTIDE SEQUENCE [LARGE SCALE GENOMIC DNA]</scope>
    <source>
        <strain evidence="2 3">NBRC 105367</strain>
    </source>
</reference>
<evidence type="ECO:0000256" key="1">
    <source>
        <dbReference type="SAM" id="MobiDB-lite"/>
    </source>
</evidence>
<dbReference type="Gene3D" id="3.40.630.190">
    <property type="entry name" value="LCP protein"/>
    <property type="match status" value="1"/>
</dbReference>
<dbReference type="PANTHER" id="PTHR33392">
    <property type="entry name" value="POLYISOPRENYL-TEICHOIC ACID--PEPTIDOGLYCAN TEICHOIC ACID TRANSFERASE TAGU"/>
    <property type="match status" value="1"/>
</dbReference>
<feature type="region of interest" description="Disordered" evidence="1">
    <location>
        <begin position="32"/>
        <end position="63"/>
    </location>
</feature>
<dbReference type="AlphaFoldDB" id="A0A6F8YL96"/>
<proteinExistence type="predicted"/>
<accession>A0A6F8YL96</accession>
<dbReference type="PANTHER" id="PTHR33392:SF6">
    <property type="entry name" value="POLYISOPRENYL-TEICHOIC ACID--PEPTIDOGLYCAN TEICHOIC ACID TRANSFERASE TAGU"/>
    <property type="match status" value="1"/>
</dbReference>
<dbReference type="KEGG" id="psuu:Psuf_041490"/>
<keyword evidence="3" id="KW-1185">Reference proteome</keyword>
<sequence>MLGAAALAAVVLLGGGALAVGYALRDRYEVPTADLFGTPTPPPASPSATPSPTPPPGADITGPLNLLIVGVDTREDDPTWEPHADAVTILHVPRGLKTGYLFSLPRDLVVDIPRFPRSGYGAGVPSSPTR</sequence>
<dbReference type="EMBL" id="AP022871">
    <property type="protein sequence ID" value="BCB86836.1"/>
    <property type="molecule type" value="Genomic_DNA"/>
</dbReference>
<feature type="compositionally biased region" description="Pro residues" evidence="1">
    <location>
        <begin position="39"/>
        <end position="57"/>
    </location>
</feature>
<gene>
    <name evidence="2" type="ORF">Psuf_041490</name>
</gene>
<evidence type="ECO:0000313" key="2">
    <source>
        <dbReference type="EMBL" id="BCB86836.1"/>
    </source>
</evidence>